<feature type="domain" description="Thiamine pyrophosphate enzyme TPP-binding" evidence="3">
    <location>
        <begin position="131"/>
        <end position="278"/>
    </location>
</feature>
<dbReference type="Gene3D" id="3.40.50.1220">
    <property type="entry name" value="TPP-binding domain"/>
    <property type="match status" value="1"/>
</dbReference>
<dbReference type="InterPro" id="IPR029035">
    <property type="entry name" value="DHS-like_NAD/FAD-binding_dom"/>
</dbReference>
<dbReference type="EMBL" id="LGUT01001151">
    <property type="protein sequence ID" value="KOG89549.1"/>
    <property type="molecule type" value="Genomic_DNA"/>
</dbReference>
<dbReference type="InterPro" id="IPR011766">
    <property type="entry name" value="TPP_enzyme_TPP-bd"/>
</dbReference>
<dbReference type="SUPFAM" id="SSF52518">
    <property type="entry name" value="Thiamin diphosphate-binding fold (THDP-binding)"/>
    <property type="match status" value="1"/>
</dbReference>
<feature type="non-terminal residue" evidence="4">
    <location>
        <position position="1"/>
    </location>
</feature>
<comment type="cofactor">
    <cofactor evidence="1">
        <name>thiamine diphosphate</name>
        <dbReference type="ChEBI" id="CHEBI:58937"/>
    </cofactor>
</comment>
<evidence type="ECO:0000256" key="1">
    <source>
        <dbReference type="ARBA" id="ARBA00001964"/>
    </source>
</evidence>
<dbReference type="CDD" id="cd02004">
    <property type="entry name" value="TPP_BZL_OCoD_HPCL"/>
    <property type="match status" value="1"/>
</dbReference>
<sequence>HELAFARTRRALTEADVVAVVGTPLDFRLSFGRFKDARVIHIVDDPARRAAHVATAAAPAGDLTAILDAMAAWRGERRGHEEWIDRLRERERALRRAEEAQLTSDSAPIHPARVIGEVRAQLDRDAVVVGDGGDFVSYAGKFLDSHRPGHWLDPGPYGCLGSGVGYAAAARLCHPGRQVALLLGDGAFGFSASDVDTLVRHRLPVAMIVGNNGIWGLEKHPMRDLYGSDIAADLQPGCRYDQLVQALGGAGEVVERPADIAPALRRAFAASVPYLVNVLTDPKVSYKRSSKLG</sequence>
<gene>
    <name evidence="4" type="ORF">ADK38_13665</name>
</gene>
<evidence type="ECO:0000259" key="3">
    <source>
        <dbReference type="Pfam" id="PF02775"/>
    </source>
</evidence>
<evidence type="ECO:0000256" key="2">
    <source>
        <dbReference type="ARBA" id="ARBA00007812"/>
    </source>
</evidence>
<dbReference type="InterPro" id="IPR045229">
    <property type="entry name" value="TPP_enz"/>
</dbReference>
<reference evidence="4 5" key="1">
    <citation type="submission" date="2015-07" db="EMBL/GenBank/DDBJ databases">
        <authorList>
            <person name="Ju K.-S."/>
            <person name="Doroghazi J.R."/>
            <person name="Metcalf W.W."/>
        </authorList>
    </citation>
    <scope>NUCLEOTIDE SEQUENCE [LARGE SCALE GENOMIC DNA]</scope>
    <source>
        <strain evidence="4 5">NRRL B-3589</strain>
    </source>
</reference>
<dbReference type="PANTHER" id="PTHR18968">
    <property type="entry name" value="THIAMINE PYROPHOSPHATE ENZYMES"/>
    <property type="match status" value="1"/>
</dbReference>
<dbReference type="SUPFAM" id="SSF52467">
    <property type="entry name" value="DHS-like NAD/FAD-binding domain"/>
    <property type="match status" value="1"/>
</dbReference>
<dbReference type="Pfam" id="PF02775">
    <property type="entry name" value="TPP_enzyme_C"/>
    <property type="match status" value="1"/>
</dbReference>
<keyword evidence="5" id="KW-1185">Reference proteome</keyword>
<protein>
    <recommendedName>
        <fullName evidence="3">Thiamine pyrophosphate enzyme TPP-binding domain-containing protein</fullName>
    </recommendedName>
</protein>
<dbReference type="PANTHER" id="PTHR18968:SF166">
    <property type="entry name" value="2-HYDROXYACYL-COA LYASE 2"/>
    <property type="match status" value="1"/>
</dbReference>
<proteinExistence type="inferred from homology"/>
<evidence type="ECO:0000313" key="5">
    <source>
        <dbReference type="Proteomes" id="UP000037020"/>
    </source>
</evidence>
<comment type="caution">
    <text evidence="4">The sequence shown here is derived from an EMBL/GenBank/DDBJ whole genome shotgun (WGS) entry which is preliminary data.</text>
</comment>
<organism evidence="4 5">
    <name type="scientific">Streptomyces varsoviensis</name>
    <dbReference type="NCBI Taxonomy" id="67373"/>
    <lineage>
        <taxon>Bacteria</taxon>
        <taxon>Bacillati</taxon>
        <taxon>Actinomycetota</taxon>
        <taxon>Actinomycetes</taxon>
        <taxon>Kitasatosporales</taxon>
        <taxon>Streptomycetaceae</taxon>
        <taxon>Streptomyces</taxon>
    </lineage>
</organism>
<dbReference type="InterPro" id="IPR029061">
    <property type="entry name" value="THDP-binding"/>
</dbReference>
<accession>A0ABR5J815</accession>
<dbReference type="Proteomes" id="UP000037020">
    <property type="component" value="Unassembled WGS sequence"/>
</dbReference>
<name>A0ABR5J815_9ACTN</name>
<dbReference type="Gene3D" id="3.40.50.970">
    <property type="match status" value="1"/>
</dbReference>
<evidence type="ECO:0000313" key="4">
    <source>
        <dbReference type="EMBL" id="KOG89549.1"/>
    </source>
</evidence>
<comment type="similarity">
    <text evidence="2">Belongs to the TPP enzyme family.</text>
</comment>